<reference evidence="2 3" key="1">
    <citation type="journal article" date="2019" name="PLoS ONE">
        <title>Pup mortality in New Zealand sea lions (Phocarctos hookeri) at Enderby Island, Auckland Islands, 2013-18.</title>
        <authorList>
            <person name="Michael S.A."/>
            <person name="Hayman D.T.S."/>
            <person name="Gray R."/>
            <person name="Zhang J."/>
            <person name="Rogers L."/>
            <person name="Roe W.D."/>
        </authorList>
    </citation>
    <scope>NUCLEOTIDE SEQUENCE [LARGE SCALE GENOMIC DNA]</scope>
    <source>
        <strain evidence="2 3">SM868</strain>
    </source>
</reference>
<keyword evidence="3" id="KW-1185">Reference proteome</keyword>
<dbReference type="AlphaFoldDB" id="A0A844M0T4"/>
<evidence type="ECO:0000313" key="3">
    <source>
        <dbReference type="Proteomes" id="UP000442109"/>
    </source>
</evidence>
<dbReference type="RefSeq" id="WP_011960385.1">
    <property type="nucleotide sequence ID" value="NZ_WFKQ01000004.1"/>
</dbReference>
<gene>
    <name evidence="2" type="ORF">GB996_06255</name>
</gene>
<organism evidence="2 3">
    <name type="scientific">Psychrobacter sanguinis</name>
    <dbReference type="NCBI Taxonomy" id="861445"/>
    <lineage>
        <taxon>Bacteria</taxon>
        <taxon>Pseudomonadati</taxon>
        <taxon>Pseudomonadota</taxon>
        <taxon>Gammaproteobacteria</taxon>
        <taxon>Moraxellales</taxon>
        <taxon>Moraxellaceae</taxon>
        <taxon>Psychrobacter</taxon>
    </lineage>
</organism>
<feature type="chain" id="PRO_5032772892" evidence="1">
    <location>
        <begin position="33"/>
        <end position="123"/>
    </location>
</feature>
<accession>A0A844M0T4</accession>
<evidence type="ECO:0000256" key="1">
    <source>
        <dbReference type="SAM" id="SignalP"/>
    </source>
</evidence>
<proteinExistence type="predicted"/>
<comment type="caution">
    <text evidence="2">The sequence shown here is derived from an EMBL/GenBank/DDBJ whole genome shotgun (WGS) entry which is preliminary data.</text>
</comment>
<dbReference type="Proteomes" id="UP000442109">
    <property type="component" value="Unassembled WGS sequence"/>
</dbReference>
<sequence>MIKSISSKTITPTLKASFMAAAVMFGSLGAYAADTQDDAPDELCVDIAAMAGKVMQARQEGATKAQLNKVAQKADETSQALAAGIIDKAFTVKRYENKADQEAQIDKFISQYYNTCFNALNKG</sequence>
<evidence type="ECO:0000313" key="2">
    <source>
        <dbReference type="EMBL" id="MUG32394.1"/>
    </source>
</evidence>
<dbReference type="EMBL" id="WFKQ01000004">
    <property type="protein sequence ID" value="MUG32394.1"/>
    <property type="molecule type" value="Genomic_DNA"/>
</dbReference>
<feature type="signal peptide" evidence="1">
    <location>
        <begin position="1"/>
        <end position="32"/>
    </location>
</feature>
<protein>
    <submittedName>
        <fullName evidence="2">Uncharacterized protein</fullName>
    </submittedName>
</protein>
<name>A0A844M0T4_9GAMM</name>
<keyword evidence="1" id="KW-0732">Signal</keyword>